<keyword evidence="1" id="KW-1133">Transmembrane helix</keyword>
<evidence type="ECO:0000256" key="1">
    <source>
        <dbReference type="SAM" id="Phobius"/>
    </source>
</evidence>
<accession>R4V4V8</accession>
<protein>
    <submittedName>
        <fullName evidence="2">Uncharacterized protein</fullName>
    </submittedName>
</protein>
<name>R4V4V8_COPFO</name>
<dbReference type="AlphaFoldDB" id="R4V4V8"/>
<proteinExistence type="evidence at transcript level"/>
<sequence length="102" mass="11934">MFTAFHWLHPVTLQNTGLLYNNPLSSEVPIYLSTPYLPFQLLYIFPYILQPNETNFPVFLLPYVLFWNYFLTMLASSIIVTGFSHSKTLLVMLARCSNLYVY</sequence>
<evidence type="ECO:0000313" key="2">
    <source>
        <dbReference type="EMBL" id="AGM32883.1"/>
    </source>
</evidence>
<keyword evidence="1" id="KW-0472">Membrane</keyword>
<reference evidence="2" key="1">
    <citation type="submission" date="2013-03" db="EMBL/GenBank/DDBJ databases">
        <title>Immune-Related transcriptome of Coptotermes formosanus Shiraki workers: the defense mechanism.</title>
        <authorList>
            <person name="Hussain A."/>
            <person name="Li Y.F."/>
            <person name="Wen S.Y."/>
        </authorList>
    </citation>
    <scope>NUCLEOTIDE SEQUENCE</scope>
</reference>
<dbReference type="EMBL" id="KC741059">
    <property type="protein sequence ID" value="AGM32883.1"/>
    <property type="molecule type" value="mRNA"/>
</dbReference>
<keyword evidence="1" id="KW-0812">Transmembrane</keyword>
<feature type="transmembrane region" description="Helical" evidence="1">
    <location>
        <begin position="28"/>
        <end position="48"/>
    </location>
</feature>
<organism evidence="2">
    <name type="scientific">Coptotermes formosanus</name>
    <name type="common">Formosan subterranean termite</name>
    <dbReference type="NCBI Taxonomy" id="36987"/>
    <lineage>
        <taxon>Eukaryota</taxon>
        <taxon>Metazoa</taxon>
        <taxon>Ecdysozoa</taxon>
        <taxon>Arthropoda</taxon>
        <taxon>Hexapoda</taxon>
        <taxon>Insecta</taxon>
        <taxon>Pterygota</taxon>
        <taxon>Neoptera</taxon>
        <taxon>Polyneoptera</taxon>
        <taxon>Dictyoptera</taxon>
        <taxon>Blattodea</taxon>
        <taxon>Blattoidea</taxon>
        <taxon>Termitoidae</taxon>
        <taxon>Rhinotermitidae</taxon>
        <taxon>Coptotermes</taxon>
    </lineage>
</organism>
<feature type="transmembrane region" description="Helical" evidence="1">
    <location>
        <begin position="60"/>
        <end position="83"/>
    </location>
</feature>